<evidence type="ECO:0000256" key="1">
    <source>
        <dbReference type="SAM" id="MobiDB-lite"/>
    </source>
</evidence>
<proteinExistence type="predicted"/>
<dbReference type="EMBL" id="JACCBT010000001">
    <property type="protein sequence ID" value="NYE17006.1"/>
    <property type="molecule type" value="Genomic_DNA"/>
</dbReference>
<feature type="compositionally biased region" description="Basic and acidic residues" evidence="1">
    <location>
        <begin position="16"/>
        <end position="26"/>
    </location>
</feature>
<feature type="compositionally biased region" description="Low complexity" evidence="1">
    <location>
        <begin position="27"/>
        <end position="41"/>
    </location>
</feature>
<accession>A0A7Y9GIJ8</accession>
<dbReference type="AlphaFoldDB" id="A0A7Y9GIJ8"/>
<sequence length="56" mass="6088">MRGETSSGSGPPQEFRPPRREEREPETVMTLGRRTGGTVRPPGLTCDFVDLDVAGT</sequence>
<comment type="caution">
    <text evidence="2">The sequence shown here is derived from an EMBL/GenBank/DDBJ whole genome shotgun (WGS) entry which is preliminary data.</text>
</comment>
<feature type="compositionally biased region" description="Polar residues" evidence="1">
    <location>
        <begin position="1"/>
        <end position="10"/>
    </location>
</feature>
<feature type="region of interest" description="Disordered" evidence="1">
    <location>
        <begin position="1"/>
        <end position="41"/>
    </location>
</feature>
<protein>
    <submittedName>
        <fullName evidence="2">Uncharacterized protein</fullName>
    </submittedName>
</protein>
<organism evidence="2 3">
    <name type="scientific">Actinomadura citrea</name>
    <dbReference type="NCBI Taxonomy" id="46158"/>
    <lineage>
        <taxon>Bacteria</taxon>
        <taxon>Bacillati</taxon>
        <taxon>Actinomycetota</taxon>
        <taxon>Actinomycetes</taxon>
        <taxon>Streptosporangiales</taxon>
        <taxon>Thermomonosporaceae</taxon>
        <taxon>Actinomadura</taxon>
    </lineage>
</organism>
<evidence type="ECO:0000313" key="3">
    <source>
        <dbReference type="Proteomes" id="UP000591272"/>
    </source>
</evidence>
<name>A0A7Y9GIJ8_9ACTN</name>
<reference evidence="2 3" key="1">
    <citation type="submission" date="2020-07" db="EMBL/GenBank/DDBJ databases">
        <title>Sequencing the genomes of 1000 actinobacteria strains.</title>
        <authorList>
            <person name="Klenk H.-P."/>
        </authorList>
    </citation>
    <scope>NUCLEOTIDE SEQUENCE [LARGE SCALE GENOMIC DNA]</scope>
    <source>
        <strain evidence="2 3">DSM 43461</strain>
    </source>
</reference>
<gene>
    <name evidence="2" type="ORF">BJ999_007302</name>
</gene>
<evidence type="ECO:0000313" key="2">
    <source>
        <dbReference type="EMBL" id="NYE17006.1"/>
    </source>
</evidence>
<dbReference type="Proteomes" id="UP000591272">
    <property type="component" value="Unassembled WGS sequence"/>
</dbReference>
<keyword evidence="3" id="KW-1185">Reference proteome</keyword>